<keyword evidence="18" id="KW-1185">Reference proteome</keyword>
<dbReference type="GO" id="GO:0016604">
    <property type="term" value="C:nuclear body"/>
    <property type="evidence" value="ECO:0007669"/>
    <property type="project" value="TreeGrafter"/>
</dbReference>
<evidence type="ECO:0000256" key="1">
    <source>
        <dbReference type="ARBA" id="ARBA00004123"/>
    </source>
</evidence>
<evidence type="ECO:0000256" key="11">
    <source>
        <dbReference type="ARBA" id="ARBA00023204"/>
    </source>
</evidence>
<comment type="caution">
    <text evidence="17">The sequence shown here is derived from an EMBL/GenBank/DDBJ whole genome shotgun (WGS) entry which is preliminary data.</text>
</comment>
<dbReference type="GO" id="GO:0007095">
    <property type="term" value="P:mitotic G2 DNA damage checkpoint signaling"/>
    <property type="evidence" value="ECO:0007669"/>
    <property type="project" value="TreeGrafter"/>
</dbReference>
<keyword evidence="5" id="KW-0963">Cytoplasm</keyword>
<dbReference type="CDD" id="cd21502">
    <property type="entry name" value="vWA_BABAM1"/>
    <property type="match status" value="1"/>
</dbReference>
<reference evidence="17 18" key="1">
    <citation type="submission" date="2024-04" db="EMBL/GenBank/DDBJ databases">
        <authorList>
            <consortium name="Genoscope - CEA"/>
            <person name="William W."/>
        </authorList>
    </citation>
    <scope>NUCLEOTIDE SEQUENCE [LARGE SCALE GENOMIC DNA]</scope>
</reference>
<evidence type="ECO:0000256" key="6">
    <source>
        <dbReference type="ARBA" id="ARBA00022618"/>
    </source>
</evidence>
<comment type="similarity">
    <text evidence="3">Belongs to the BABAM1 family.</text>
</comment>
<evidence type="ECO:0000256" key="15">
    <source>
        <dbReference type="ARBA" id="ARBA00031038"/>
    </source>
</evidence>
<organism evidence="17 18">
    <name type="scientific">Lymnaea stagnalis</name>
    <name type="common">Great pond snail</name>
    <name type="synonym">Helix stagnalis</name>
    <dbReference type="NCBI Taxonomy" id="6523"/>
    <lineage>
        <taxon>Eukaryota</taxon>
        <taxon>Metazoa</taxon>
        <taxon>Spiralia</taxon>
        <taxon>Lophotrochozoa</taxon>
        <taxon>Mollusca</taxon>
        <taxon>Gastropoda</taxon>
        <taxon>Heterobranchia</taxon>
        <taxon>Euthyneura</taxon>
        <taxon>Panpulmonata</taxon>
        <taxon>Hygrophila</taxon>
        <taxon>Lymnaeoidea</taxon>
        <taxon>Lymnaeidae</taxon>
        <taxon>Lymnaea</taxon>
    </lineage>
</organism>
<proteinExistence type="inferred from homology"/>
<comment type="subcellular location">
    <subcellularLocation>
        <location evidence="2">Cytoplasm</location>
    </subcellularLocation>
    <subcellularLocation>
        <location evidence="1">Nucleus</location>
    </subcellularLocation>
</comment>
<keyword evidence="11" id="KW-0234">DNA repair</keyword>
<evidence type="ECO:0000256" key="16">
    <source>
        <dbReference type="SAM" id="MobiDB-lite"/>
    </source>
</evidence>
<keyword evidence="13" id="KW-0131">Cell cycle</keyword>
<accession>A0AAV2I759</accession>
<dbReference type="GO" id="GO:0045739">
    <property type="term" value="P:positive regulation of DNA repair"/>
    <property type="evidence" value="ECO:0007669"/>
    <property type="project" value="InterPro"/>
</dbReference>
<dbReference type="InterPro" id="IPR036465">
    <property type="entry name" value="vWFA_dom_sf"/>
</dbReference>
<keyword evidence="6" id="KW-0132">Cell division</keyword>
<evidence type="ECO:0000256" key="5">
    <source>
        <dbReference type="ARBA" id="ARBA00022490"/>
    </source>
</evidence>
<dbReference type="GO" id="GO:0070531">
    <property type="term" value="C:BRCA1-A complex"/>
    <property type="evidence" value="ECO:0007669"/>
    <property type="project" value="InterPro"/>
</dbReference>
<evidence type="ECO:0000256" key="12">
    <source>
        <dbReference type="ARBA" id="ARBA00023242"/>
    </source>
</evidence>
<feature type="region of interest" description="Disordered" evidence="16">
    <location>
        <begin position="116"/>
        <end position="144"/>
    </location>
</feature>
<evidence type="ECO:0000256" key="13">
    <source>
        <dbReference type="ARBA" id="ARBA00023306"/>
    </source>
</evidence>
<protein>
    <recommendedName>
        <fullName evidence="4">BRISC and BRCA1-A complex member 1</fullName>
    </recommendedName>
    <alternativeName>
        <fullName evidence="14">Mediator of RAP80 interactions and targeting subunit of 40 kDa</fullName>
    </alternativeName>
    <alternativeName>
        <fullName evidence="15">New component of the BRCA1-A complex</fullName>
    </alternativeName>
</protein>
<dbReference type="AlphaFoldDB" id="A0AAV2I759"/>
<feature type="compositionally biased region" description="Basic and acidic residues" evidence="16">
    <location>
        <begin position="34"/>
        <end position="44"/>
    </location>
</feature>
<evidence type="ECO:0000256" key="8">
    <source>
        <dbReference type="ARBA" id="ARBA00022776"/>
    </source>
</evidence>
<dbReference type="EMBL" id="CAXITT010000430">
    <property type="protein sequence ID" value="CAL1541403.1"/>
    <property type="molecule type" value="Genomic_DNA"/>
</dbReference>
<evidence type="ECO:0000256" key="3">
    <source>
        <dbReference type="ARBA" id="ARBA00010809"/>
    </source>
</evidence>
<evidence type="ECO:0000256" key="2">
    <source>
        <dbReference type="ARBA" id="ARBA00004496"/>
    </source>
</evidence>
<dbReference type="PANTHER" id="PTHR15660">
    <property type="entry name" value="BRISC AND BRCA1-A COMPLEX MEMBER 1"/>
    <property type="match status" value="1"/>
</dbReference>
<evidence type="ECO:0000313" key="18">
    <source>
        <dbReference type="Proteomes" id="UP001497497"/>
    </source>
</evidence>
<dbReference type="PANTHER" id="PTHR15660:SF1">
    <property type="entry name" value="BRISC AND BRCA1-A COMPLEX MEMBER 1"/>
    <property type="match status" value="1"/>
</dbReference>
<dbReference type="GO" id="GO:0051301">
    <property type="term" value="P:cell division"/>
    <property type="evidence" value="ECO:0007669"/>
    <property type="project" value="UniProtKB-KW"/>
</dbReference>
<evidence type="ECO:0000256" key="10">
    <source>
        <dbReference type="ARBA" id="ARBA00022853"/>
    </source>
</evidence>
<keyword evidence="8" id="KW-0498">Mitosis</keyword>
<dbReference type="GO" id="GO:0005737">
    <property type="term" value="C:cytoplasm"/>
    <property type="evidence" value="ECO:0007669"/>
    <property type="project" value="UniProtKB-SubCell"/>
</dbReference>
<sequence>MEQNPPKDHKIVDKDTNNCNYDSFRVSTNLEVDPDLRHNDDRTGNDFGAQSQNSSSDEIVDSSHNNNNKDNDVNVNDDCHILRLRDSVKDCHSPHSLALCNNSIPSTTAVMDDTRSNTKHCRSTTPTNHTSSEHDIDGKSINNGKSTIMTHEILSVLSKNEGESSEKEQAMISSQNIICPRVNCPEKIIICLDLNEEMDSTIFRSRAGDKYSGLELAKRTIKMFVMHKTQMNPKHEFALLIFYDESTMIHNFTSRAQDILNTVDESVIETHKSGPLSLSHLFETIKENIELPTVQGDPEVVPPPYIIRVILVFGRSRSVPTLTSTQAKSILESSPYFFTDVLYIHEPPTEDNKCEEIFHSLCELDHSGLSYIFEHSKYTQILNSGAKLLPHPLQRPGQMDAMYKISSLLPPVSTKEDNI</sequence>
<dbReference type="SUPFAM" id="SSF53300">
    <property type="entry name" value="vWA-like"/>
    <property type="match status" value="1"/>
</dbReference>
<feature type="compositionally biased region" description="Polar residues" evidence="16">
    <location>
        <begin position="48"/>
        <end position="57"/>
    </location>
</feature>
<dbReference type="GO" id="GO:0006325">
    <property type="term" value="P:chromatin organization"/>
    <property type="evidence" value="ECO:0007669"/>
    <property type="project" value="UniProtKB-KW"/>
</dbReference>
<dbReference type="GO" id="GO:0006302">
    <property type="term" value="P:double-strand break repair"/>
    <property type="evidence" value="ECO:0007669"/>
    <property type="project" value="TreeGrafter"/>
</dbReference>
<keyword evidence="10" id="KW-0156">Chromatin regulator</keyword>
<keyword evidence="9" id="KW-0833">Ubl conjugation pathway</keyword>
<evidence type="ECO:0000313" key="17">
    <source>
        <dbReference type="EMBL" id="CAL1541403.1"/>
    </source>
</evidence>
<dbReference type="GO" id="GO:0070552">
    <property type="term" value="C:BRISC complex"/>
    <property type="evidence" value="ECO:0007669"/>
    <property type="project" value="InterPro"/>
</dbReference>
<evidence type="ECO:0000256" key="14">
    <source>
        <dbReference type="ARBA" id="ARBA00030984"/>
    </source>
</evidence>
<feature type="region of interest" description="Disordered" evidence="16">
    <location>
        <begin position="32"/>
        <end position="75"/>
    </location>
</feature>
<gene>
    <name evidence="17" type="ORF">GSLYS_00015009001</name>
</gene>
<evidence type="ECO:0000256" key="7">
    <source>
        <dbReference type="ARBA" id="ARBA00022763"/>
    </source>
</evidence>
<name>A0AAV2I759_LYMST</name>
<evidence type="ECO:0000256" key="4">
    <source>
        <dbReference type="ARBA" id="ARBA00019437"/>
    </source>
</evidence>
<dbReference type="Proteomes" id="UP001497497">
    <property type="component" value="Unassembled WGS sequence"/>
</dbReference>
<evidence type="ECO:0000256" key="9">
    <source>
        <dbReference type="ARBA" id="ARBA00022786"/>
    </source>
</evidence>
<keyword evidence="7" id="KW-0227">DNA damage</keyword>
<keyword evidence="12" id="KW-0539">Nucleus</keyword>
<dbReference type="InterPro" id="IPR026126">
    <property type="entry name" value="BABAM1"/>
</dbReference>